<keyword evidence="1" id="KW-0732">Signal</keyword>
<name>A0A6I3KSI6_9HYPH</name>
<evidence type="ECO:0000313" key="3">
    <source>
        <dbReference type="Proteomes" id="UP000440694"/>
    </source>
</evidence>
<gene>
    <name evidence="2" type="ORF">GIW81_15230</name>
</gene>
<reference evidence="2 3" key="1">
    <citation type="submission" date="2019-11" db="EMBL/GenBank/DDBJ databases">
        <title>Identification of a novel strain.</title>
        <authorList>
            <person name="Xu Q."/>
            <person name="Wang G."/>
        </authorList>
    </citation>
    <scope>NUCLEOTIDE SEQUENCE [LARGE SCALE GENOMIC DNA]</scope>
    <source>
        <strain evidence="3">xq</strain>
    </source>
</reference>
<protein>
    <submittedName>
        <fullName evidence="2">Uncharacterized protein</fullName>
    </submittedName>
</protein>
<dbReference type="AlphaFoldDB" id="A0A6I3KSI6"/>
<dbReference type="Proteomes" id="UP000440694">
    <property type="component" value="Unassembled WGS sequence"/>
</dbReference>
<evidence type="ECO:0000313" key="2">
    <source>
        <dbReference type="EMBL" id="MTD95691.1"/>
    </source>
</evidence>
<dbReference type="RefSeq" id="WP_154740207.1">
    <property type="nucleotide sequence ID" value="NZ_WMBQ01000002.1"/>
</dbReference>
<comment type="caution">
    <text evidence="2">The sequence shown here is derived from an EMBL/GenBank/DDBJ whole genome shotgun (WGS) entry which is preliminary data.</text>
</comment>
<organism evidence="2 3">
    <name type="scientific">Hyphomicrobium album</name>
    <dbReference type="NCBI Taxonomy" id="2665159"/>
    <lineage>
        <taxon>Bacteria</taxon>
        <taxon>Pseudomonadati</taxon>
        <taxon>Pseudomonadota</taxon>
        <taxon>Alphaproteobacteria</taxon>
        <taxon>Hyphomicrobiales</taxon>
        <taxon>Hyphomicrobiaceae</taxon>
        <taxon>Hyphomicrobium</taxon>
    </lineage>
</organism>
<keyword evidence="3" id="KW-1185">Reference proteome</keyword>
<sequence length="91" mass="9934">MRMRRLGLLAMTLAAAMAMAPDLRAQEGPGGLINPQRDCQTIRTCNFRKGGSYRGCLSSYSCRACRFVRVPCKGVRGGTCQRMRCGWGGVS</sequence>
<accession>A0A6I3KSI6</accession>
<evidence type="ECO:0000256" key="1">
    <source>
        <dbReference type="SAM" id="SignalP"/>
    </source>
</evidence>
<proteinExistence type="predicted"/>
<feature type="chain" id="PRO_5026079084" evidence="1">
    <location>
        <begin position="26"/>
        <end position="91"/>
    </location>
</feature>
<feature type="signal peptide" evidence="1">
    <location>
        <begin position="1"/>
        <end position="25"/>
    </location>
</feature>
<dbReference type="EMBL" id="WMBQ01000002">
    <property type="protein sequence ID" value="MTD95691.1"/>
    <property type="molecule type" value="Genomic_DNA"/>
</dbReference>